<dbReference type="GO" id="GO:0006508">
    <property type="term" value="P:proteolysis"/>
    <property type="evidence" value="ECO:0007669"/>
    <property type="project" value="UniProtKB-KW"/>
</dbReference>
<evidence type="ECO:0000256" key="1">
    <source>
        <dbReference type="ARBA" id="ARBA00011073"/>
    </source>
</evidence>
<organism evidence="8 9">
    <name type="scientific">Rothia aeria F0184</name>
    <dbReference type="NCBI Taxonomy" id="888019"/>
    <lineage>
        <taxon>Bacteria</taxon>
        <taxon>Bacillati</taxon>
        <taxon>Actinomycetota</taxon>
        <taxon>Actinomycetes</taxon>
        <taxon>Micrococcales</taxon>
        <taxon>Micrococcaceae</taxon>
        <taxon>Rothia</taxon>
    </lineage>
</organism>
<keyword evidence="2" id="KW-0645">Protease</keyword>
<protein>
    <recommendedName>
        <fullName evidence="7">Peptidase S8/S53 domain-containing protein</fullName>
    </recommendedName>
</protein>
<reference evidence="8 9" key="1">
    <citation type="submission" date="2013-08" db="EMBL/GenBank/DDBJ databases">
        <authorList>
            <person name="Weinstock G."/>
            <person name="Sodergren E."/>
            <person name="Wylie T."/>
            <person name="Fulton L."/>
            <person name="Fulton R."/>
            <person name="Fronick C."/>
            <person name="O'Laughlin M."/>
            <person name="Godfrey J."/>
            <person name="Miner T."/>
            <person name="Herter B."/>
            <person name="Appelbaum E."/>
            <person name="Cordes M."/>
            <person name="Lek S."/>
            <person name="Wollam A."/>
            <person name="Pepin K.H."/>
            <person name="Palsikar V.B."/>
            <person name="Mitreva M."/>
            <person name="Wilson R.K."/>
        </authorList>
    </citation>
    <scope>NUCLEOTIDE SEQUENCE [LARGE SCALE GENOMIC DNA]</scope>
    <source>
        <strain evidence="8 9">F0184</strain>
    </source>
</reference>
<evidence type="ECO:0000256" key="6">
    <source>
        <dbReference type="SAM" id="MobiDB-lite"/>
    </source>
</evidence>
<dbReference type="PROSITE" id="PS00136">
    <property type="entry name" value="SUBTILASE_ASP"/>
    <property type="match status" value="1"/>
</dbReference>
<dbReference type="PANTHER" id="PTHR43806:SF11">
    <property type="entry name" value="CEREVISIN-RELATED"/>
    <property type="match status" value="1"/>
</dbReference>
<dbReference type="InterPro" id="IPR022398">
    <property type="entry name" value="Peptidase_S8_His-AS"/>
</dbReference>
<keyword evidence="4" id="KW-0720">Serine protease</keyword>
<gene>
    <name evidence="8" type="ORF">HMPREF0742_02360</name>
</gene>
<dbReference type="PROSITE" id="PS51892">
    <property type="entry name" value="SUBTILASE"/>
    <property type="match status" value="1"/>
</dbReference>
<evidence type="ECO:0000313" key="8">
    <source>
        <dbReference type="EMBL" id="ERT64222.1"/>
    </source>
</evidence>
<dbReference type="Gene3D" id="3.40.50.200">
    <property type="entry name" value="Peptidase S8/S53 domain"/>
    <property type="match status" value="1"/>
</dbReference>
<comment type="caution">
    <text evidence="8">The sequence shown here is derived from an EMBL/GenBank/DDBJ whole genome shotgun (WGS) entry which is preliminary data.</text>
</comment>
<dbReference type="PRINTS" id="PR00723">
    <property type="entry name" value="SUBTILISIN"/>
</dbReference>
<evidence type="ECO:0000256" key="4">
    <source>
        <dbReference type="ARBA" id="ARBA00022825"/>
    </source>
</evidence>
<comment type="caution">
    <text evidence="5">Lacks conserved residue(s) required for the propagation of feature annotation.</text>
</comment>
<dbReference type="EMBL" id="AXZG01000064">
    <property type="protein sequence ID" value="ERT64222.1"/>
    <property type="molecule type" value="Genomic_DNA"/>
</dbReference>
<dbReference type="PANTHER" id="PTHR43806">
    <property type="entry name" value="PEPTIDASE S8"/>
    <property type="match status" value="1"/>
</dbReference>
<dbReference type="InterPro" id="IPR050131">
    <property type="entry name" value="Peptidase_S8_subtilisin-like"/>
</dbReference>
<sequence>MAITAGLPATAAPAGDPDTPVAQDIARNSREHAVLSDSMKKAEGNIPVFVQFKGKGAYEQTQSPAVLANKQAPINKQAEVQAIKTQVQSQAQAAAQSTGAKTLYTTHNIMRGVALQGDAAQIRALANNPEVERITPIVPKKKQNAGSVVDTGAAENWARENSGYTGKDVKIAVVDSGIDYTHADFGGPGTVEAFNKATKLTEMPAADSGLYDAKKYIGGYDLVGDSYDGTNQTAPDNNPIDCSAGGHGTHVAGTAAGYGVNQDG</sequence>
<evidence type="ECO:0000259" key="7">
    <source>
        <dbReference type="Pfam" id="PF00082"/>
    </source>
</evidence>
<dbReference type="AlphaFoldDB" id="U7UXR1"/>
<dbReference type="PROSITE" id="PS00137">
    <property type="entry name" value="SUBTILASE_HIS"/>
    <property type="match status" value="1"/>
</dbReference>
<dbReference type="InterPro" id="IPR036852">
    <property type="entry name" value="Peptidase_S8/S53_dom_sf"/>
</dbReference>
<accession>U7UXR1</accession>
<evidence type="ECO:0000313" key="9">
    <source>
        <dbReference type="Proteomes" id="UP000017174"/>
    </source>
</evidence>
<dbReference type="HOGENOM" id="CLU_1055640_0_0_11"/>
<dbReference type="InterPro" id="IPR023827">
    <property type="entry name" value="Peptidase_S8_Asp-AS"/>
</dbReference>
<comment type="similarity">
    <text evidence="1 5">Belongs to the peptidase S8 family.</text>
</comment>
<keyword evidence="3" id="KW-0378">Hydrolase</keyword>
<evidence type="ECO:0000256" key="3">
    <source>
        <dbReference type="ARBA" id="ARBA00022801"/>
    </source>
</evidence>
<dbReference type="InterPro" id="IPR015500">
    <property type="entry name" value="Peptidase_S8_subtilisin-rel"/>
</dbReference>
<dbReference type="SUPFAM" id="SSF52743">
    <property type="entry name" value="Subtilisin-like"/>
    <property type="match status" value="1"/>
</dbReference>
<proteinExistence type="inferred from homology"/>
<feature type="non-terminal residue" evidence="8">
    <location>
        <position position="264"/>
    </location>
</feature>
<evidence type="ECO:0000256" key="5">
    <source>
        <dbReference type="PROSITE-ProRule" id="PRU01240"/>
    </source>
</evidence>
<name>U7UXR1_9MICC</name>
<feature type="domain" description="Peptidase S8/S53" evidence="7">
    <location>
        <begin position="166"/>
        <end position="263"/>
    </location>
</feature>
<dbReference type="Pfam" id="PF00082">
    <property type="entry name" value="Peptidase_S8"/>
    <property type="match status" value="1"/>
</dbReference>
<dbReference type="InterPro" id="IPR000209">
    <property type="entry name" value="Peptidase_S8/S53_dom"/>
</dbReference>
<dbReference type="RefSeq" id="WP_023134437.1">
    <property type="nucleotide sequence ID" value="NZ_KI518037.1"/>
</dbReference>
<evidence type="ECO:0000256" key="2">
    <source>
        <dbReference type="ARBA" id="ARBA00022670"/>
    </source>
</evidence>
<dbReference type="GO" id="GO:0004252">
    <property type="term" value="F:serine-type endopeptidase activity"/>
    <property type="evidence" value="ECO:0007669"/>
    <property type="project" value="InterPro"/>
</dbReference>
<feature type="region of interest" description="Disordered" evidence="6">
    <location>
        <begin position="1"/>
        <end position="20"/>
    </location>
</feature>
<dbReference type="Proteomes" id="UP000017174">
    <property type="component" value="Unassembled WGS sequence"/>
</dbReference>